<feature type="transmembrane region" description="Helical" evidence="7">
    <location>
        <begin position="843"/>
        <end position="863"/>
    </location>
</feature>
<keyword evidence="4 7" id="KW-1133">Transmembrane helix</keyword>
<protein>
    <recommendedName>
        <fullName evidence="8">Ion transport domain-containing protein</fullName>
    </recommendedName>
</protein>
<evidence type="ECO:0000256" key="6">
    <source>
        <dbReference type="SAM" id="MobiDB-lite"/>
    </source>
</evidence>
<dbReference type="InterPro" id="IPR005821">
    <property type="entry name" value="Ion_trans_dom"/>
</dbReference>
<dbReference type="AlphaFoldDB" id="A0A835XG02"/>
<evidence type="ECO:0000256" key="5">
    <source>
        <dbReference type="ARBA" id="ARBA00023136"/>
    </source>
</evidence>
<keyword evidence="2 7" id="KW-0812">Transmembrane</keyword>
<keyword evidence="10" id="KW-1185">Reference proteome</keyword>
<organism evidence="9 10">
    <name type="scientific">Edaphochlamys debaryana</name>
    <dbReference type="NCBI Taxonomy" id="47281"/>
    <lineage>
        <taxon>Eukaryota</taxon>
        <taxon>Viridiplantae</taxon>
        <taxon>Chlorophyta</taxon>
        <taxon>core chlorophytes</taxon>
        <taxon>Chlorophyceae</taxon>
        <taxon>CS clade</taxon>
        <taxon>Chlamydomonadales</taxon>
        <taxon>Chlamydomonadales incertae sedis</taxon>
        <taxon>Edaphochlamys</taxon>
    </lineage>
</organism>
<dbReference type="InterPro" id="IPR036770">
    <property type="entry name" value="Ankyrin_rpt-contain_sf"/>
</dbReference>
<feature type="transmembrane region" description="Helical" evidence="7">
    <location>
        <begin position="949"/>
        <end position="966"/>
    </location>
</feature>
<dbReference type="GO" id="GO:0005886">
    <property type="term" value="C:plasma membrane"/>
    <property type="evidence" value="ECO:0007669"/>
    <property type="project" value="TreeGrafter"/>
</dbReference>
<sequence length="1059" mass="113801">MAEIQDFSETDEAALMALSTDEVELMVDEHSAPPADLTGPKPDPRDSGGAQDPTTGGRRDGSSAGSSSYTGGDGDLSPPDAATVLRYRQCCEERRRLWSRPPRPRPGEWHPPDVLATFGVDPVTEPAAALLDAVLTGDDSRFDTVMSGLESSAEQGCCTAIFVAVDTAPPSPPRMRRVAKNLMGSCPSLSTKGKSSRNLDFQPATRPQRPLRDRAAAQQDEVLAAAAEEASEQLYDRLRRHSYLRRACSPLSAAAALGHGHMVERLLVAGAQPDPDGARALVEQGACWVSPLAAAALWGHVKIVHRLLPERHSGRINRSRKAAASRHTAADPSALSVLDGVSFPPLLLAPSWETAQALLDAGAKPELLPPAATASQQRPPAVGLLLAMIQRLAADDARLVATCTKEQPQQWQCFKPDGSEADLEALWRGCWLLHAADPRLAELWVQLGGQAVATAAELFQDMLYDMHATDASEPIKATLLEAAAAMQLAVDVSPLVVQRCLHLAAKPGAPAVHPEIAALLCRVVLVNQQADSHLMHDCLALLARGIRDAPPPVINFEDRESQQRMLLMDLPTSESGCLRLATLLAVTGLGWSTADDKQLPGGHLTVETPCPKPPPALLPGSEAAVSAAAIARIKSLDELGDVASKPEQHQGLPSTEFGSALVDPLNPGSVTLLTELWIAVTQPVIYKEWTRRHYGIVTPLIRGCLARRSWEPEPLTLGAYLAARLKPALWAAAAMVFQGWTGVGALCGATYVLGCAAVILVLLVSHTLTSLFMDDEDLPPPQLYTAVARRVLLPGVTSSLLLDSFPTLLEHMLSSRRASVQTWASPAVAAVVMSHWSCFTQHVAFQMLLLRLAFTVVFIVYALSLVDAGDATTADGSTSHPCPSAYQHRLMVALAWMTAEYVVIEVQQICASGVISWLRQPWNLFDAAETGLMAATLGLHWFCGASLDLLRGLSQVLVLVLFWRLMQHASTSRGLGSFVRMVLLVSYDLRLFFVFLGMVYVGFGVALMVVAPNWGLTTESGEPVGRAKAVFVRLYSMLYGSDFGMDVLLDPVPQSCDGE</sequence>
<dbReference type="PANTHER" id="PTHR10582">
    <property type="entry name" value="TRANSIENT RECEPTOR POTENTIAL ION CHANNEL PROTEIN"/>
    <property type="match status" value="1"/>
</dbReference>
<dbReference type="EMBL" id="JAEHOE010000162">
    <property type="protein sequence ID" value="KAG2483902.1"/>
    <property type="molecule type" value="Genomic_DNA"/>
</dbReference>
<dbReference type="GO" id="GO:0098703">
    <property type="term" value="P:calcium ion import across plasma membrane"/>
    <property type="evidence" value="ECO:0007669"/>
    <property type="project" value="TreeGrafter"/>
</dbReference>
<feature type="transmembrane region" description="Helical" evidence="7">
    <location>
        <begin position="987"/>
        <end position="1011"/>
    </location>
</feature>
<dbReference type="PANTHER" id="PTHR10582:SF2">
    <property type="entry name" value="INACTIVE"/>
    <property type="match status" value="1"/>
</dbReference>
<feature type="region of interest" description="Disordered" evidence="6">
    <location>
        <begin position="1"/>
        <end position="80"/>
    </location>
</feature>
<dbReference type="Pfam" id="PF00520">
    <property type="entry name" value="Ion_trans"/>
    <property type="match status" value="1"/>
</dbReference>
<evidence type="ECO:0000256" key="4">
    <source>
        <dbReference type="ARBA" id="ARBA00022989"/>
    </source>
</evidence>
<dbReference type="Gene3D" id="1.25.40.20">
    <property type="entry name" value="Ankyrin repeat-containing domain"/>
    <property type="match status" value="1"/>
</dbReference>
<evidence type="ECO:0000256" key="3">
    <source>
        <dbReference type="ARBA" id="ARBA00022737"/>
    </source>
</evidence>
<evidence type="ECO:0000256" key="1">
    <source>
        <dbReference type="ARBA" id="ARBA00004141"/>
    </source>
</evidence>
<accession>A0A835XG02</accession>
<name>A0A835XG02_9CHLO</name>
<evidence type="ECO:0000313" key="10">
    <source>
        <dbReference type="Proteomes" id="UP000612055"/>
    </source>
</evidence>
<dbReference type="InterPro" id="IPR024862">
    <property type="entry name" value="TRPV"/>
</dbReference>
<feature type="domain" description="Ion transport" evidence="8">
    <location>
        <begin position="879"/>
        <end position="1011"/>
    </location>
</feature>
<proteinExistence type="predicted"/>
<feature type="region of interest" description="Disordered" evidence="6">
    <location>
        <begin position="186"/>
        <end position="217"/>
    </location>
</feature>
<evidence type="ECO:0000313" key="9">
    <source>
        <dbReference type="EMBL" id="KAG2483902.1"/>
    </source>
</evidence>
<dbReference type="Proteomes" id="UP000612055">
    <property type="component" value="Unassembled WGS sequence"/>
</dbReference>
<gene>
    <name evidence="9" type="ORF">HYH03_017224</name>
</gene>
<evidence type="ECO:0000256" key="2">
    <source>
        <dbReference type="ARBA" id="ARBA00022692"/>
    </source>
</evidence>
<dbReference type="SUPFAM" id="SSF48403">
    <property type="entry name" value="Ankyrin repeat"/>
    <property type="match status" value="1"/>
</dbReference>
<evidence type="ECO:0000259" key="8">
    <source>
        <dbReference type="Pfam" id="PF00520"/>
    </source>
</evidence>
<dbReference type="OrthoDB" id="552831at2759"/>
<reference evidence="9" key="1">
    <citation type="journal article" date="2020" name="bioRxiv">
        <title>Comparative genomics of Chlamydomonas.</title>
        <authorList>
            <person name="Craig R.J."/>
            <person name="Hasan A.R."/>
            <person name="Ness R.W."/>
            <person name="Keightley P.D."/>
        </authorList>
    </citation>
    <scope>NUCLEOTIDE SEQUENCE</scope>
    <source>
        <strain evidence="9">CCAP 11/70</strain>
    </source>
</reference>
<dbReference type="GO" id="GO:0005216">
    <property type="term" value="F:monoatomic ion channel activity"/>
    <property type="evidence" value="ECO:0007669"/>
    <property type="project" value="InterPro"/>
</dbReference>
<feature type="transmembrane region" description="Helical" evidence="7">
    <location>
        <begin position="749"/>
        <end position="771"/>
    </location>
</feature>
<comment type="subcellular location">
    <subcellularLocation>
        <location evidence="1">Membrane</location>
        <topology evidence="1">Multi-pass membrane protein</topology>
    </subcellularLocation>
</comment>
<feature type="compositionally biased region" description="Polar residues" evidence="6">
    <location>
        <begin position="187"/>
        <end position="199"/>
    </location>
</feature>
<keyword evidence="5 7" id="KW-0472">Membrane</keyword>
<evidence type="ECO:0000256" key="7">
    <source>
        <dbReference type="SAM" id="Phobius"/>
    </source>
</evidence>
<comment type="caution">
    <text evidence="9">The sequence shown here is derived from an EMBL/GenBank/DDBJ whole genome shotgun (WGS) entry which is preliminary data.</text>
</comment>
<keyword evidence="3" id="KW-0677">Repeat</keyword>
<feature type="compositionally biased region" description="Acidic residues" evidence="6">
    <location>
        <begin position="1"/>
        <end position="12"/>
    </location>
</feature>